<protein>
    <submittedName>
        <fullName evidence="3">Tyrosine recombinase XerC</fullName>
    </submittedName>
</protein>
<keyword evidence="1" id="KW-0233">DNA recombination</keyword>
<feature type="domain" description="Tyr recombinase" evidence="2">
    <location>
        <begin position="206"/>
        <end position="411"/>
    </location>
</feature>
<dbReference type="GO" id="GO:0003677">
    <property type="term" value="F:DNA binding"/>
    <property type="evidence" value="ECO:0007669"/>
    <property type="project" value="InterPro"/>
</dbReference>
<dbReference type="Pfam" id="PF00589">
    <property type="entry name" value="Phage_integrase"/>
    <property type="match status" value="1"/>
</dbReference>
<dbReference type="InterPro" id="IPR002104">
    <property type="entry name" value="Integrase_catalytic"/>
</dbReference>
<dbReference type="EMBL" id="SJPY01000006">
    <property type="protein sequence ID" value="TWU39143.1"/>
    <property type="molecule type" value="Genomic_DNA"/>
</dbReference>
<name>A0A5C6DPB9_9BACT</name>
<gene>
    <name evidence="3" type="primary">xerC_5</name>
    <name evidence="3" type="ORF">Q31b_42280</name>
</gene>
<dbReference type="GO" id="GO:0015074">
    <property type="term" value="P:DNA integration"/>
    <property type="evidence" value="ECO:0007669"/>
    <property type="project" value="InterPro"/>
</dbReference>
<reference evidence="3 4" key="1">
    <citation type="submission" date="2019-02" db="EMBL/GenBank/DDBJ databases">
        <title>Deep-cultivation of Planctomycetes and their phenomic and genomic characterization uncovers novel biology.</title>
        <authorList>
            <person name="Wiegand S."/>
            <person name="Jogler M."/>
            <person name="Boedeker C."/>
            <person name="Pinto D."/>
            <person name="Vollmers J."/>
            <person name="Rivas-Marin E."/>
            <person name="Kohn T."/>
            <person name="Peeters S.H."/>
            <person name="Heuer A."/>
            <person name="Rast P."/>
            <person name="Oberbeckmann S."/>
            <person name="Bunk B."/>
            <person name="Jeske O."/>
            <person name="Meyerdierks A."/>
            <person name="Storesund J.E."/>
            <person name="Kallscheuer N."/>
            <person name="Luecker S."/>
            <person name="Lage O.M."/>
            <person name="Pohl T."/>
            <person name="Merkel B.J."/>
            <person name="Hornburger P."/>
            <person name="Mueller R.-W."/>
            <person name="Bruemmer F."/>
            <person name="Labrenz M."/>
            <person name="Spormann A.M."/>
            <person name="Op Den Camp H."/>
            <person name="Overmann J."/>
            <person name="Amann R."/>
            <person name="Jetten M.S.M."/>
            <person name="Mascher T."/>
            <person name="Medema M.H."/>
            <person name="Devos D.P."/>
            <person name="Kaster A.-K."/>
            <person name="Ovreas L."/>
            <person name="Rohde M."/>
            <person name="Galperin M.Y."/>
            <person name="Jogler C."/>
        </authorList>
    </citation>
    <scope>NUCLEOTIDE SEQUENCE [LARGE SCALE GENOMIC DNA]</scope>
    <source>
        <strain evidence="3 4">Q31b</strain>
    </source>
</reference>
<accession>A0A5C6DPB9</accession>
<evidence type="ECO:0000259" key="2">
    <source>
        <dbReference type="Pfam" id="PF00589"/>
    </source>
</evidence>
<sequence>MPRLRNAVPKYRKHKATGQAVVTIAGFDHYLGKFNSKASRMLYDRLIGEWLAAGRQGPPPDPDAFTITELIARYWRYAQAYYRRADGTPTDTAENMRPAFRVLRKTYGDTPVDDFGPIALKAVQQQFVELGQARKYVNENIDRIKRMVRWGVSEELVNESTLRRLETVNGLRKGKTTAHDNPEIPPVDDEVVDLTLPHLLPTLADMVQIQRLTGARPGEVCIMRAGDFDRRGETWVFVPERHKTEHHNKKRAIVIGPRAQKILEPYLNRDDLEYCFKPSEVIEEQLEDRHTKRVTPLSCGCKPSKRKRRRKRAPGDCYTNDSYRRAIHRACDRAFLPPAPLAKLKGESNNARVKRLTEKQRDELKVWLSDHRWSPNQLRHSMGTQTREEFGIEAVAAVLGHSRTDTSEIYALRNLKLAAEVAKAIG</sequence>
<evidence type="ECO:0000313" key="4">
    <source>
        <dbReference type="Proteomes" id="UP000315471"/>
    </source>
</evidence>
<dbReference type="Proteomes" id="UP000315471">
    <property type="component" value="Unassembled WGS sequence"/>
</dbReference>
<dbReference type="GO" id="GO:0006310">
    <property type="term" value="P:DNA recombination"/>
    <property type="evidence" value="ECO:0007669"/>
    <property type="project" value="UniProtKB-KW"/>
</dbReference>
<dbReference type="InterPro" id="IPR011010">
    <property type="entry name" value="DNA_brk_join_enz"/>
</dbReference>
<dbReference type="OrthoDB" id="254233at2"/>
<organism evidence="3 4">
    <name type="scientific">Novipirellula aureliae</name>
    <dbReference type="NCBI Taxonomy" id="2527966"/>
    <lineage>
        <taxon>Bacteria</taxon>
        <taxon>Pseudomonadati</taxon>
        <taxon>Planctomycetota</taxon>
        <taxon>Planctomycetia</taxon>
        <taxon>Pirellulales</taxon>
        <taxon>Pirellulaceae</taxon>
        <taxon>Novipirellula</taxon>
    </lineage>
</organism>
<evidence type="ECO:0000256" key="1">
    <source>
        <dbReference type="ARBA" id="ARBA00023172"/>
    </source>
</evidence>
<evidence type="ECO:0000313" key="3">
    <source>
        <dbReference type="EMBL" id="TWU39143.1"/>
    </source>
</evidence>
<proteinExistence type="predicted"/>
<dbReference type="AlphaFoldDB" id="A0A5C6DPB9"/>
<dbReference type="Gene3D" id="1.10.443.10">
    <property type="entry name" value="Intergrase catalytic core"/>
    <property type="match status" value="1"/>
</dbReference>
<dbReference type="CDD" id="cd00397">
    <property type="entry name" value="DNA_BRE_C"/>
    <property type="match status" value="1"/>
</dbReference>
<dbReference type="SUPFAM" id="SSF56349">
    <property type="entry name" value="DNA breaking-rejoining enzymes"/>
    <property type="match status" value="1"/>
</dbReference>
<comment type="caution">
    <text evidence="3">The sequence shown here is derived from an EMBL/GenBank/DDBJ whole genome shotgun (WGS) entry which is preliminary data.</text>
</comment>
<dbReference type="PANTHER" id="PTHR30349">
    <property type="entry name" value="PHAGE INTEGRASE-RELATED"/>
    <property type="match status" value="1"/>
</dbReference>
<dbReference type="InterPro" id="IPR013762">
    <property type="entry name" value="Integrase-like_cat_sf"/>
</dbReference>
<dbReference type="RefSeq" id="WP_146601387.1">
    <property type="nucleotide sequence ID" value="NZ_SJPY01000006.1"/>
</dbReference>
<keyword evidence="4" id="KW-1185">Reference proteome</keyword>
<dbReference type="InterPro" id="IPR050090">
    <property type="entry name" value="Tyrosine_recombinase_XerCD"/>
</dbReference>
<dbReference type="PANTHER" id="PTHR30349:SF64">
    <property type="entry name" value="PROPHAGE INTEGRASE INTD-RELATED"/>
    <property type="match status" value="1"/>
</dbReference>